<keyword evidence="2" id="KW-1185">Reference proteome</keyword>
<protein>
    <submittedName>
        <fullName evidence="1">Uncharacterized protein</fullName>
    </submittedName>
</protein>
<dbReference type="AlphaFoldDB" id="A0A016UQY8"/>
<sequence>MRVAKSSLFVPPHNTGTSYGFRCDCILYILNLNLRRRPFIDPKVKRTFFMEVVAGLERLRCLERRFEPAELERSGERLLLPMLRVERLKGAYLVKNRLIYSEHRWR</sequence>
<reference evidence="2" key="1">
    <citation type="journal article" date="2015" name="Nat. Genet.">
        <title>The genome and transcriptome of the zoonotic hookworm Ancylostoma ceylanicum identify infection-specific gene families.</title>
        <authorList>
            <person name="Schwarz E.M."/>
            <person name="Hu Y."/>
            <person name="Antoshechkin I."/>
            <person name="Miller M.M."/>
            <person name="Sternberg P.W."/>
            <person name="Aroian R.V."/>
        </authorList>
    </citation>
    <scope>NUCLEOTIDE SEQUENCE</scope>
    <source>
        <strain evidence="2">HY135</strain>
    </source>
</reference>
<gene>
    <name evidence="1" type="primary">Acey_s0031.g2409</name>
    <name evidence="1" type="ORF">Y032_0031g2409</name>
</gene>
<comment type="caution">
    <text evidence="1">The sequence shown here is derived from an EMBL/GenBank/DDBJ whole genome shotgun (WGS) entry which is preliminary data.</text>
</comment>
<proteinExistence type="predicted"/>
<name>A0A016UQY8_9BILA</name>
<dbReference type="Proteomes" id="UP000024635">
    <property type="component" value="Unassembled WGS sequence"/>
</dbReference>
<dbReference type="EMBL" id="JARK01001367">
    <property type="protein sequence ID" value="EYC17336.1"/>
    <property type="molecule type" value="Genomic_DNA"/>
</dbReference>
<evidence type="ECO:0000313" key="2">
    <source>
        <dbReference type="Proteomes" id="UP000024635"/>
    </source>
</evidence>
<evidence type="ECO:0000313" key="1">
    <source>
        <dbReference type="EMBL" id="EYC17336.1"/>
    </source>
</evidence>
<accession>A0A016UQY8</accession>
<organism evidence="1 2">
    <name type="scientific">Ancylostoma ceylanicum</name>
    <dbReference type="NCBI Taxonomy" id="53326"/>
    <lineage>
        <taxon>Eukaryota</taxon>
        <taxon>Metazoa</taxon>
        <taxon>Ecdysozoa</taxon>
        <taxon>Nematoda</taxon>
        <taxon>Chromadorea</taxon>
        <taxon>Rhabditida</taxon>
        <taxon>Rhabditina</taxon>
        <taxon>Rhabditomorpha</taxon>
        <taxon>Strongyloidea</taxon>
        <taxon>Ancylostomatidae</taxon>
        <taxon>Ancylostomatinae</taxon>
        <taxon>Ancylostoma</taxon>
    </lineage>
</organism>